<dbReference type="OrthoDB" id="1918216at2"/>
<organism evidence="1 2">
    <name type="scientific">Clostridium perfringens</name>
    <dbReference type="NCBI Taxonomy" id="1502"/>
    <lineage>
        <taxon>Bacteria</taxon>
        <taxon>Bacillati</taxon>
        <taxon>Bacillota</taxon>
        <taxon>Clostridia</taxon>
        <taxon>Eubacteriales</taxon>
        <taxon>Clostridiaceae</taxon>
        <taxon>Clostridium</taxon>
    </lineage>
</organism>
<gene>
    <name evidence="1" type="ORF">JFP838_06695</name>
</gene>
<dbReference type="RefSeq" id="WP_061427563.1">
    <property type="nucleotide sequence ID" value="NZ_CATNZO010000001.1"/>
</dbReference>
<sequence>MVVKCDKCHVEFEICTQTEKIKNDIEMIYFVCPSCGEKYKCFITNSKIRNKQDQVRKLRGELEKTNSIGQRVKLEKKITHLRQEITKEHILLSKQHKNIW</sequence>
<accession>A0A127EHR1</accession>
<protein>
    <submittedName>
        <fullName evidence="1">Uncharacterized protein</fullName>
    </submittedName>
</protein>
<dbReference type="Proteomes" id="UP000070260">
    <property type="component" value="Chromosome"/>
</dbReference>
<proteinExistence type="predicted"/>
<evidence type="ECO:0000313" key="2">
    <source>
        <dbReference type="Proteomes" id="UP000070260"/>
    </source>
</evidence>
<dbReference type="EMBL" id="CP010994">
    <property type="protein sequence ID" value="AMN35453.1"/>
    <property type="molecule type" value="Genomic_DNA"/>
</dbReference>
<name>A0A127EHR1_CLOPF</name>
<dbReference type="AlphaFoldDB" id="A0A127EHR1"/>
<evidence type="ECO:0000313" key="1">
    <source>
        <dbReference type="EMBL" id="AMN35453.1"/>
    </source>
</evidence>
<reference evidence="1 2" key="1">
    <citation type="journal article" date="2016" name="PLoS ONE">
        <title>Plasmid Characterization and Chromosome Analysis of Two netF+ Clostridium perfringens Isolates Associated with Foal and Canine Necrotizing Enteritis.</title>
        <authorList>
            <person name="Mehdizadeh Gohari I."/>
            <person name="Kropinski A.M."/>
            <person name="Weese S.J."/>
            <person name="Parreira V.R."/>
            <person name="Whitehead A.E."/>
            <person name="Boerlin P."/>
            <person name="Prescott J.F."/>
        </authorList>
    </citation>
    <scope>NUCLEOTIDE SEQUENCE [LARGE SCALE GENOMIC DNA]</scope>
    <source>
        <strain evidence="1 2">JP838</strain>
    </source>
</reference>
<dbReference type="PATRIC" id="fig|1502.177.peg.1363"/>